<dbReference type="OrthoDB" id="3734512at2"/>
<accession>A0A4P6FAC0</accession>
<evidence type="ECO:0000256" key="5">
    <source>
        <dbReference type="ARBA" id="ARBA00023167"/>
    </source>
</evidence>
<dbReference type="InterPro" id="IPR035994">
    <property type="entry name" value="Nucleoside_phosphorylase_sf"/>
</dbReference>
<dbReference type="UniPathway" id="UPA00904">
    <property type="reaction ID" value="UER00871"/>
</dbReference>
<dbReference type="EC" id="3.2.2.9" evidence="2"/>
<dbReference type="PANTHER" id="PTHR46832:SF1">
    <property type="entry name" value="5'-METHYLTHIOADENOSINE_S-ADENOSYLHOMOCYSTEINE NUCLEOSIDASE"/>
    <property type="match status" value="1"/>
</dbReference>
<dbReference type="Gene3D" id="3.40.50.1580">
    <property type="entry name" value="Nucleoside phosphorylase domain"/>
    <property type="match status" value="1"/>
</dbReference>
<name>A0A4P6FAC0_9MICO</name>
<dbReference type="SUPFAM" id="SSF53167">
    <property type="entry name" value="Purine and uridine phosphorylases"/>
    <property type="match status" value="1"/>
</dbReference>
<dbReference type="CDD" id="cd09008">
    <property type="entry name" value="MTAN"/>
    <property type="match status" value="1"/>
</dbReference>
<sequence length="232" mass="23882">MREELAAVLAAAQESGSGHVEAETVAGRRFLRTEIAGRDVVLTLSGIGKVAAAATAALLCERADAVLMVGTAGGLGAGVEPGDVVVARELLQHDVDARPLAPRWVMPDWSVERLLADARLTAALEAAADDVVARRPGGVARRHAGLVVSGDLFVATADASARLRADLPDVLAVEMEGAALAQVCIEAGVPFGVARTVSDRADAAAHGDFRAFLTDVAAPYAHDLVLATLARL</sequence>
<dbReference type="GO" id="GO:0005829">
    <property type="term" value="C:cytosol"/>
    <property type="evidence" value="ECO:0007669"/>
    <property type="project" value="TreeGrafter"/>
</dbReference>
<keyword evidence="7" id="KW-0326">Glycosidase</keyword>
<dbReference type="InterPro" id="IPR000845">
    <property type="entry name" value="Nucleoside_phosphorylase_d"/>
</dbReference>
<evidence type="ECO:0000313" key="8">
    <source>
        <dbReference type="Proteomes" id="UP000292118"/>
    </source>
</evidence>
<dbReference type="Pfam" id="PF01048">
    <property type="entry name" value="PNP_UDP_1"/>
    <property type="match status" value="1"/>
</dbReference>
<proteinExistence type="predicted"/>
<evidence type="ECO:0000313" key="7">
    <source>
        <dbReference type="EMBL" id="QAY71893.1"/>
    </source>
</evidence>
<dbReference type="AlphaFoldDB" id="A0A4P6FAC0"/>
<dbReference type="GO" id="GO:0009164">
    <property type="term" value="P:nucleoside catabolic process"/>
    <property type="evidence" value="ECO:0007669"/>
    <property type="project" value="InterPro"/>
</dbReference>
<dbReference type="GO" id="GO:0008782">
    <property type="term" value="F:adenosylhomocysteine nucleosidase activity"/>
    <property type="evidence" value="ECO:0007669"/>
    <property type="project" value="UniProtKB-EC"/>
</dbReference>
<dbReference type="InterPro" id="IPR010049">
    <property type="entry name" value="MTA_SAH_Nsdase"/>
</dbReference>
<dbReference type="PANTHER" id="PTHR46832">
    <property type="entry name" value="5'-METHYLTHIOADENOSINE/S-ADENOSYLHOMOCYSTEINE NUCLEOSIDASE"/>
    <property type="match status" value="1"/>
</dbReference>
<keyword evidence="5" id="KW-0486">Methionine biosynthesis</keyword>
<keyword evidence="8" id="KW-1185">Reference proteome</keyword>
<gene>
    <name evidence="7" type="ORF">ET471_13650</name>
</gene>
<evidence type="ECO:0000259" key="6">
    <source>
        <dbReference type="Pfam" id="PF01048"/>
    </source>
</evidence>
<dbReference type="GO" id="GO:0008930">
    <property type="term" value="F:methylthioadenosine nucleosidase activity"/>
    <property type="evidence" value="ECO:0007669"/>
    <property type="project" value="InterPro"/>
</dbReference>
<evidence type="ECO:0000256" key="4">
    <source>
        <dbReference type="ARBA" id="ARBA00022801"/>
    </source>
</evidence>
<comment type="pathway">
    <text evidence="1">Amino-acid biosynthesis; L-methionine biosynthesis via salvage pathway; S-methyl-5-thio-alpha-D-ribose 1-phosphate from S-methyl-5'-thioadenosine (hydrolase route): step 1/2.</text>
</comment>
<dbReference type="NCBIfam" id="TIGR01704">
    <property type="entry name" value="MTA_SAH-Nsdase"/>
    <property type="match status" value="1"/>
</dbReference>
<dbReference type="GO" id="GO:0019509">
    <property type="term" value="P:L-methionine salvage from methylthioadenosine"/>
    <property type="evidence" value="ECO:0007669"/>
    <property type="project" value="UniProtKB-UniPathway"/>
</dbReference>
<evidence type="ECO:0000256" key="2">
    <source>
        <dbReference type="ARBA" id="ARBA00011974"/>
    </source>
</evidence>
<dbReference type="KEGG" id="xya:ET471_13650"/>
<dbReference type="GO" id="GO:0019284">
    <property type="term" value="P:L-methionine salvage from S-adenosylmethionine"/>
    <property type="evidence" value="ECO:0007669"/>
    <property type="project" value="TreeGrafter"/>
</dbReference>
<evidence type="ECO:0000256" key="3">
    <source>
        <dbReference type="ARBA" id="ARBA00022605"/>
    </source>
</evidence>
<keyword evidence="3" id="KW-0028">Amino-acid biosynthesis</keyword>
<feature type="domain" description="Nucleoside phosphorylase" evidence="6">
    <location>
        <begin position="20"/>
        <end position="227"/>
    </location>
</feature>
<protein>
    <recommendedName>
        <fullName evidence="2">adenosylhomocysteine nucleosidase</fullName>
        <ecNumber evidence="2">3.2.2.9</ecNumber>
    </recommendedName>
</protein>
<evidence type="ECO:0000256" key="1">
    <source>
        <dbReference type="ARBA" id="ARBA00004945"/>
    </source>
</evidence>
<dbReference type="NCBIfam" id="NF004079">
    <property type="entry name" value="PRK05584.1"/>
    <property type="match status" value="1"/>
</dbReference>
<reference evidence="7 8" key="1">
    <citation type="submission" date="2019-01" db="EMBL/GenBank/DDBJ databases">
        <title>Genome sequencing of strain FW10M-9.</title>
        <authorList>
            <person name="Heo J."/>
            <person name="Kim S.-J."/>
            <person name="Kim J.-S."/>
            <person name="Hong S.-B."/>
            <person name="Kwon S.-W."/>
        </authorList>
    </citation>
    <scope>NUCLEOTIDE SEQUENCE [LARGE SCALE GENOMIC DNA]</scope>
    <source>
        <strain evidence="7 8">FW10M-9</strain>
    </source>
</reference>
<dbReference type="EMBL" id="CP035493">
    <property type="protein sequence ID" value="QAY71893.1"/>
    <property type="molecule type" value="Genomic_DNA"/>
</dbReference>
<dbReference type="Proteomes" id="UP000292118">
    <property type="component" value="Chromosome"/>
</dbReference>
<keyword evidence="4 7" id="KW-0378">Hydrolase</keyword>
<organism evidence="7 8">
    <name type="scientific">Xylanimonas protaetiae</name>
    <dbReference type="NCBI Taxonomy" id="2509457"/>
    <lineage>
        <taxon>Bacteria</taxon>
        <taxon>Bacillati</taxon>
        <taxon>Actinomycetota</taxon>
        <taxon>Actinomycetes</taxon>
        <taxon>Micrococcales</taxon>
        <taxon>Promicromonosporaceae</taxon>
        <taxon>Xylanimonas</taxon>
    </lineage>
</organism>